<dbReference type="PANTHER" id="PTHR43399">
    <property type="entry name" value="SUBTILISIN-RELATED"/>
    <property type="match status" value="1"/>
</dbReference>
<evidence type="ECO:0000256" key="4">
    <source>
        <dbReference type="ARBA" id="ARBA00022825"/>
    </source>
</evidence>
<evidence type="ECO:0000313" key="10">
    <source>
        <dbReference type="Proteomes" id="UP001470230"/>
    </source>
</evidence>
<dbReference type="InterPro" id="IPR008979">
    <property type="entry name" value="Galactose-bd-like_sf"/>
</dbReference>
<accession>A0ABR2KT85</accession>
<dbReference type="InterPro" id="IPR034058">
    <property type="entry name" value="TagA/B/C/D_pept_dom"/>
</dbReference>
<dbReference type="InterPro" id="IPR015500">
    <property type="entry name" value="Peptidase_S8_subtilisin-rel"/>
</dbReference>
<evidence type="ECO:0000256" key="5">
    <source>
        <dbReference type="PROSITE-ProRule" id="PRU01240"/>
    </source>
</evidence>
<keyword evidence="7" id="KW-1133">Transmembrane helix</keyword>
<gene>
    <name evidence="9" type="ORF">M9Y10_022480</name>
</gene>
<dbReference type="InterPro" id="IPR051048">
    <property type="entry name" value="Peptidase_S8/S53_subtilisin"/>
</dbReference>
<dbReference type="PANTHER" id="PTHR43399:SF4">
    <property type="entry name" value="CELL WALL-ASSOCIATED PROTEASE"/>
    <property type="match status" value="1"/>
</dbReference>
<keyword evidence="7" id="KW-0472">Membrane</keyword>
<dbReference type="Gene3D" id="3.40.50.200">
    <property type="entry name" value="Peptidase S8/S53 domain"/>
    <property type="match status" value="2"/>
</dbReference>
<evidence type="ECO:0000256" key="6">
    <source>
        <dbReference type="RuleBase" id="RU003355"/>
    </source>
</evidence>
<organism evidence="9 10">
    <name type="scientific">Tritrichomonas musculus</name>
    <dbReference type="NCBI Taxonomy" id="1915356"/>
    <lineage>
        <taxon>Eukaryota</taxon>
        <taxon>Metamonada</taxon>
        <taxon>Parabasalia</taxon>
        <taxon>Tritrichomonadida</taxon>
        <taxon>Tritrichomonadidae</taxon>
        <taxon>Tritrichomonas</taxon>
    </lineage>
</organism>
<dbReference type="EMBL" id="JAPFFF010000003">
    <property type="protein sequence ID" value="KAK8894048.1"/>
    <property type="molecule type" value="Genomic_DNA"/>
</dbReference>
<evidence type="ECO:0000256" key="3">
    <source>
        <dbReference type="ARBA" id="ARBA00022801"/>
    </source>
</evidence>
<reference evidence="9 10" key="1">
    <citation type="submission" date="2024-04" db="EMBL/GenBank/DDBJ databases">
        <title>Tritrichomonas musculus Genome.</title>
        <authorList>
            <person name="Alves-Ferreira E."/>
            <person name="Grigg M."/>
            <person name="Lorenzi H."/>
            <person name="Galac M."/>
        </authorList>
    </citation>
    <scope>NUCLEOTIDE SEQUENCE [LARGE SCALE GENOMIC DNA]</scope>
    <source>
        <strain evidence="9 10">EAF2021</strain>
    </source>
</reference>
<evidence type="ECO:0000313" key="9">
    <source>
        <dbReference type="EMBL" id="KAK8894048.1"/>
    </source>
</evidence>
<comment type="similarity">
    <text evidence="1 5 6">Belongs to the peptidase S8 family.</text>
</comment>
<dbReference type="CDD" id="cd04842">
    <property type="entry name" value="Peptidases_S8_Kp43_protease"/>
    <property type="match status" value="1"/>
</dbReference>
<dbReference type="InterPro" id="IPR023827">
    <property type="entry name" value="Peptidase_S8_Asp-AS"/>
</dbReference>
<sequence length="992" mass="113490">MLLFCISLASIDDLLLKKSQLYSMQANNPENFSPGWYYFYIKRKSFLRSLNLTIKSTNLITNRWTSIFLDSSKLGQILSNSSYRIIPERYFSTAQILSIPDTDLYLIESHTDHIPSNSEKFYENFYISNFYPKDNEFIRSVTILPRIQLLNRWTKGVVQSDNFNLHFEDEIRLVPYQPFFSHGIRGQGEIVTIIDSGIDHRHCFYHDPNVSVPFDHTNYEHRKIVRYQIISDQFDGENGHGTHVSGIIAGKSHCVNCSSSMYNGIAPDAKIFFIDAGEEKDPISLTQRYSFSSIVDIAKGMNSHVFSNSWGFPSSTKKVRQMFDRIAFNNPFMSFIFGTGNSRHFFDIFTPANSKNVISVGNIEIGQLRRYKGGFHDIFLLKSEKTKKNYKIKNLNCSKSLLNEITFSDNLRSYQKMKVIKYDKGINDYNNSFVYMNLNLTCKKIHDLENKKILILFIKNSIFLNCSNHSSFPIFSISKSLSENETVSIVTSVNYSGFNDDVSFINSYGPTKNGLLKPEIFAPGNETVSARGANSHKPPHDCNNKDGLIKKSGTSMSTPAVAGAVILLIQYFRDGFYPTCQKNLSNSMKISSTLVKAILVNSASYIKNMNFSKRPLLNSGFGSIHLANSLLLDQNLTENGFRFCDRQKITSKSDIFTTIKIDRCINMSPLKVTLTWLDPPLDSKSKMPLFADLDLYLVTPSQKVVYGNNYEYEDSHSTTEKIIIDQPDEGEYQVHVYCHKLPIENSEIFFSVAINGPFNHLDFDRNKKNLVFSQTKSCIACRGKKCQSEIGKCICYDNQTGIHCSSHVYFVRSQTSRFQLESRKPFYLFCQIPENLTKTQFVRIQFSFFDSLLVHMSVGINQVPKFGGKFLNFVVMKSKMSFDIDPKEDDKFKRGSLIYFDLYEATKKNPVLFVNLSIVESLEIDESDSQNISATAEASATVKGKSLFLRKNYLMIAFLLFVVVISFLWVSKKRKCSVKKIKMKLFDYERLP</sequence>
<keyword evidence="7" id="KW-0812">Transmembrane</keyword>
<feature type="transmembrane region" description="Helical" evidence="7">
    <location>
        <begin position="953"/>
        <end position="970"/>
    </location>
</feature>
<protein>
    <recommendedName>
        <fullName evidence="8">Peptidase S8/S53 domain-containing protein</fullName>
    </recommendedName>
</protein>
<dbReference type="SUPFAM" id="SSF49785">
    <property type="entry name" value="Galactose-binding domain-like"/>
    <property type="match status" value="1"/>
</dbReference>
<feature type="active site" description="Charge relay system" evidence="5">
    <location>
        <position position="555"/>
    </location>
</feature>
<dbReference type="InterPro" id="IPR023828">
    <property type="entry name" value="Peptidase_S8_Ser-AS"/>
</dbReference>
<keyword evidence="10" id="KW-1185">Reference proteome</keyword>
<keyword evidence="2 5" id="KW-0645">Protease</keyword>
<dbReference type="InterPro" id="IPR000209">
    <property type="entry name" value="Peptidase_S8/S53_dom"/>
</dbReference>
<feature type="active site" description="Charge relay system" evidence="5">
    <location>
        <position position="240"/>
    </location>
</feature>
<feature type="domain" description="Peptidase S8/S53" evidence="8">
    <location>
        <begin position="186"/>
        <end position="608"/>
    </location>
</feature>
<dbReference type="Gene3D" id="2.60.120.380">
    <property type="match status" value="1"/>
</dbReference>
<evidence type="ECO:0000256" key="1">
    <source>
        <dbReference type="ARBA" id="ARBA00011073"/>
    </source>
</evidence>
<feature type="active site" description="Charge relay system" evidence="5">
    <location>
        <position position="195"/>
    </location>
</feature>
<dbReference type="InterPro" id="IPR022398">
    <property type="entry name" value="Peptidase_S8_His-AS"/>
</dbReference>
<proteinExistence type="inferred from homology"/>
<evidence type="ECO:0000256" key="7">
    <source>
        <dbReference type="SAM" id="Phobius"/>
    </source>
</evidence>
<dbReference type="PROSITE" id="PS51892">
    <property type="entry name" value="SUBTILASE"/>
    <property type="match status" value="1"/>
</dbReference>
<dbReference type="PROSITE" id="PS00138">
    <property type="entry name" value="SUBTILASE_SER"/>
    <property type="match status" value="1"/>
</dbReference>
<keyword evidence="4 5" id="KW-0720">Serine protease</keyword>
<dbReference type="Proteomes" id="UP001470230">
    <property type="component" value="Unassembled WGS sequence"/>
</dbReference>
<keyword evidence="3 5" id="KW-0378">Hydrolase</keyword>
<evidence type="ECO:0000259" key="8">
    <source>
        <dbReference type="Pfam" id="PF00082"/>
    </source>
</evidence>
<dbReference type="PRINTS" id="PR00723">
    <property type="entry name" value="SUBTILISIN"/>
</dbReference>
<dbReference type="SUPFAM" id="SSF52743">
    <property type="entry name" value="Subtilisin-like"/>
    <property type="match status" value="1"/>
</dbReference>
<comment type="caution">
    <text evidence="9">The sequence shown here is derived from an EMBL/GenBank/DDBJ whole genome shotgun (WGS) entry which is preliminary data.</text>
</comment>
<name>A0ABR2KT85_9EUKA</name>
<dbReference type="Pfam" id="PF00082">
    <property type="entry name" value="Peptidase_S8"/>
    <property type="match status" value="1"/>
</dbReference>
<dbReference type="InterPro" id="IPR036852">
    <property type="entry name" value="Peptidase_S8/S53_dom_sf"/>
</dbReference>
<evidence type="ECO:0000256" key="2">
    <source>
        <dbReference type="ARBA" id="ARBA00022670"/>
    </source>
</evidence>
<dbReference type="PROSITE" id="PS00137">
    <property type="entry name" value="SUBTILASE_HIS"/>
    <property type="match status" value="1"/>
</dbReference>
<dbReference type="PROSITE" id="PS00136">
    <property type="entry name" value="SUBTILASE_ASP"/>
    <property type="match status" value="1"/>
</dbReference>